<keyword evidence="5" id="KW-0159">Chromosome partition</keyword>
<name>A0A8K0NRW4_9TREE</name>
<feature type="region of interest" description="Disordered" evidence="9">
    <location>
        <begin position="226"/>
        <end position="333"/>
    </location>
</feature>
<feature type="compositionally biased region" description="Polar residues" evidence="9">
    <location>
        <begin position="287"/>
        <end position="304"/>
    </location>
</feature>
<protein>
    <recommendedName>
        <fullName evidence="14">Shugoshin C-terminal domain-containing protein</fullName>
    </recommendedName>
</protein>
<evidence type="ECO:0000259" key="10">
    <source>
        <dbReference type="Pfam" id="PF07557"/>
    </source>
</evidence>
<evidence type="ECO:0000256" key="1">
    <source>
        <dbReference type="ARBA" id="ARBA00004584"/>
    </source>
</evidence>
<evidence type="ECO:0000256" key="9">
    <source>
        <dbReference type="SAM" id="MobiDB-lite"/>
    </source>
</evidence>
<comment type="subcellular location">
    <subcellularLocation>
        <location evidence="1">Chromosome</location>
        <location evidence="1">Centromere</location>
    </subcellularLocation>
</comment>
<dbReference type="GO" id="GO:0000779">
    <property type="term" value="C:condensed chromosome, centromeric region"/>
    <property type="evidence" value="ECO:0007669"/>
    <property type="project" value="UniProtKB-ARBA"/>
</dbReference>
<dbReference type="Proteomes" id="UP000812966">
    <property type="component" value="Unassembled WGS sequence"/>
</dbReference>
<keyword evidence="3" id="KW-0158">Chromosome</keyword>
<evidence type="ECO:0000256" key="5">
    <source>
        <dbReference type="ARBA" id="ARBA00022829"/>
    </source>
</evidence>
<keyword evidence="8" id="KW-0137">Centromere</keyword>
<feature type="compositionally biased region" description="Basic and acidic residues" evidence="9">
    <location>
        <begin position="646"/>
        <end position="658"/>
    </location>
</feature>
<feature type="domain" description="Shugoshin N-terminal coiled-coil" evidence="11">
    <location>
        <begin position="48"/>
        <end position="89"/>
    </location>
</feature>
<dbReference type="AlphaFoldDB" id="A0A8K0NRW4"/>
<evidence type="ECO:0000256" key="4">
    <source>
        <dbReference type="ARBA" id="ARBA00022618"/>
    </source>
</evidence>
<evidence type="ECO:0000259" key="11">
    <source>
        <dbReference type="Pfam" id="PF07558"/>
    </source>
</evidence>
<dbReference type="GO" id="GO:0051301">
    <property type="term" value="P:cell division"/>
    <property type="evidence" value="ECO:0007669"/>
    <property type="project" value="UniProtKB-KW"/>
</dbReference>
<organism evidence="12 13">
    <name type="scientific">Filobasidium floriforme</name>
    <dbReference type="NCBI Taxonomy" id="5210"/>
    <lineage>
        <taxon>Eukaryota</taxon>
        <taxon>Fungi</taxon>
        <taxon>Dikarya</taxon>
        <taxon>Basidiomycota</taxon>
        <taxon>Agaricomycotina</taxon>
        <taxon>Tremellomycetes</taxon>
        <taxon>Filobasidiales</taxon>
        <taxon>Filobasidiaceae</taxon>
        <taxon>Filobasidium</taxon>
    </lineage>
</organism>
<feature type="region of interest" description="Disordered" evidence="9">
    <location>
        <begin position="559"/>
        <end position="675"/>
    </location>
</feature>
<feature type="compositionally biased region" description="Low complexity" evidence="9">
    <location>
        <begin position="134"/>
        <end position="165"/>
    </location>
</feature>
<accession>A0A8K0NRW4</accession>
<dbReference type="InterPro" id="IPR011515">
    <property type="entry name" value="Shugoshin_C"/>
</dbReference>
<feature type="domain" description="Shugoshin C-terminal" evidence="10">
    <location>
        <begin position="456"/>
        <end position="477"/>
    </location>
</feature>
<dbReference type="EMBL" id="JABELV010000027">
    <property type="protein sequence ID" value="KAG7562681.1"/>
    <property type="molecule type" value="Genomic_DNA"/>
</dbReference>
<dbReference type="GO" id="GO:0005634">
    <property type="term" value="C:nucleus"/>
    <property type="evidence" value="ECO:0007669"/>
    <property type="project" value="InterPro"/>
</dbReference>
<dbReference type="Pfam" id="PF07558">
    <property type="entry name" value="Shugoshin_N"/>
    <property type="match status" value="1"/>
</dbReference>
<evidence type="ECO:0000256" key="6">
    <source>
        <dbReference type="ARBA" id="ARBA00023054"/>
    </source>
</evidence>
<feature type="region of interest" description="Disordered" evidence="9">
    <location>
        <begin position="442"/>
        <end position="462"/>
    </location>
</feature>
<keyword evidence="4" id="KW-0132">Cell division</keyword>
<feature type="compositionally biased region" description="Polar residues" evidence="9">
    <location>
        <begin position="666"/>
        <end position="675"/>
    </location>
</feature>
<evidence type="ECO:0000313" key="12">
    <source>
        <dbReference type="EMBL" id="KAG7562681.1"/>
    </source>
</evidence>
<comment type="caution">
    <text evidence="12">The sequence shown here is derived from an EMBL/GenBank/DDBJ whole genome shotgun (WGS) entry which is preliminary data.</text>
</comment>
<dbReference type="GO" id="GO:0045132">
    <property type="term" value="P:meiotic chromosome segregation"/>
    <property type="evidence" value="ECO:0007669"/>
    <property type="project" value="InterPro"/>
</dbReference>
<evidence type="ECO:0000256" key="2">
    <source>
        <dbReference type="ARBA" id="ARBA00010845"/>
    </source>
</evidence>
<evidence type="ECO:0000256" key="8">
    <source>
        <dbReference type="ARBA" id="ARBA00023328"/>
    </source>
</evidence>
<keyword evidence="6" id="KW-0175">Coiled coil</keyword>
<gene>
    <name evidence="12" type="ORF">FFLO_01841</name>
</gene>
<keyword evidence="13" id="KW-1185">Reference proteome</keyword>
<dbReference type="InterPro" id="IPR011516">
    <property type="entry name" value="Shugoshin_N"/>
</dbReference>
<reference evidence="12" key="1">
    <citation type="submission" date="2020-04" db="EMBL/GenBank/DDBJ databases">
        <title>Analysis of mating type loci in Filobasidium floriforme.</title>
        <authorList>
            <person name="Nowrousian M."/>
        </authorList>
    </citation>
    <scope>NUCLEOTIDE SEQUENCE</scope>
    <source>
        <strain evidence="12">CBS 6242</strain>
    </source>
</reference>
<sequence length="675" mass="73365">MAQPPPTPAQPPKRFLPALVTAPESTRIGVSSNMDATPSQVQAFEEYKRRHSKQNRDIIKTNADRAMRIRCLEDENTHLQMEIINIRHEKSIVVEELRREKERANKIRNNPEVKQALDVLLLAIPQITQLRSLLSSSSSSSSSRRSNSQPSTSSDPSDGRSTNTRTRSRGLEPATKKIEVQTWLNRPAIVKAGKPTLENLAEGIEEAGEDLKMVEMLVEDAVPAEKSKTVDSSLPGPAAKTLPIKPAGRRQSGLFRPVADEASNPFDPASTGPADIPLSNDIFDVRTSPTKRPDSQTSGSTVKAANQEPARRSPRKKPVKKNYADDERDEEVMPVETATVKGKERAVASPTKAAVRKRRSLKPVEGGLALRLEAPAEVVDFVDESDNKVGVDLLNELPKRGAREATPPLQLPAVHEQTLMRMAKAASGPAVAPVLVVTSSRSTELEMQEEEEAGGRQRRARKSVNYKEPNLHFKMRKPESVSSGHLYVSGPSAMGSTSRARSSTPSNTPGRKNTTALVLDETDVPNVPIVPVGLRAEAGLKGDGQYGLSNLEPVSTGVMRRKSVLPKSRRVEALSENAQNDEGSAGGNDYELPMMKDQGGTLGGEIEKISSRRRARLGTPENGSGDSPSRLPLQPVLNSSQGSVERPPDPPKADDGVARRARRRSTLFQTTIGEV</sequence>
<evidence type="ECO:0000313" key="13">
    <source>
        <dbReference type="Proteomes" id="UP000812966"/>
    </source>
</evidence>
<keyword evidence="7" id="KW-0131">Cell cycle</keyword>
<comment type="similarity">
    <text evidence="2">Belongs to the shugoshin family.</text>
</comment>
<feature type="region of interest" description="Disordered" evidence="9">
    <location>
        <begin position="490"/>
        <end position="513"/>
    </location>
</feature>
<proteinExistence type="inferred from homology"/>
<feature type="compositionally biased region" description="Basic residues" evidence="9">
    <location>
        <begin position="559"/>
        <end position="568"/>
    </location>
</feature>
<feature type="region of interest" description="Disordered" evidence="9">
    <location>
        <begin position="134"/>
        <end position="178"/>
    </location>
</feature>
<feature type="compositionally biased region" description="Polar residues" evidence="9">
    <location>
        <begin position="494"/>
        <end position="513"/>
    </location>
</feature>
<dbReference type="Pfam" id="PF07557">
    <property type="entry name" value="Shugoshin_C"/>
    <property type="match status" value="1"/>
</dbReference>
<evidence type="ECO:0000256" key="3">
    <source>
        <dbReference type="ARBA" id="ARBA00022454"/>
    </source>
</evidence>
<evidence type="ECO:0000256" key="7">
    <source>
        <dbReference type="ARBA" id="ARBA00023306"/>
    </source>
</evidence>
<evidence type="ECO:0008006" key="14">
    <source>
        <dbReference type="Google" id="ProtNLM"/>
    </source>
</evidence>